<dbReference type="AlphaFoldDB" id="A0AA44J1V0"/>
<sequence length="719" mass="75580">MTAPVSTTTIATKTAVSDELIVNRDGSTAVQSTSDLAFQLATSWPLQISGNAGKLFETYADLAATPHGEFTPWVFADPDPNKNGIYRPSGAGWLWSLPLPLSFLIASNVGAGTPSAIKASTLSPVSTAALILLPIAVEFAGDAVTVSFNGGPALAIKSSTGADVTRLASGSFVIGVVSGATFRLANDEAVTRLIYEAKDAAEAAAALSNAEHLAARNERLQAEAARNAAAGFIDDMVSEKEVPIYATVIGMPSVNVPTGMSVITVRGRFLIHDDDGGLYGLGNNGTPDKFTSGDGRTWYKLRKNPIILAFSGQSNIANVRTGYNWTPQTNAYIWNSTGVAVGTAFTSLNATMISFPAAVTNEIARLNPRREVFAIVGGRPNTPIAGWMAERPLPEGVEDVYALTKARIEAALAALGAIEISRFFWWQGESDAATPASYLANFETVMTRFQAEAWFPLETVTTIMGVVPTVVNGNGIYSAMNITLQKCASADPQRRSFVYTGGCLPASDWLDALHPTANGYYRIGTLTARIVHAGSAGYAGNGLWREPETGNYGLGPHSTAGQLLDVRRDADTPAMVRTANLNAGNSADTGFLALSAHGSLDVRAYGATQVGRAQIAWSGVGSLDIKANNAAGGLRFFVGSASENMRLTATGLNLLSGSLFLNSQQVLKQPITGWQTPTGIKTRTNFDPATVTLPELAAQVNALKSDLHAGSSGHGLIRS</sequence>
<dbReference type="Pfam" id="PF03629">
    <property type="entry name" value="SASA"/>
    <property type="match status" value="1"/>
</dbReference>
<feature type="domain" description="Sialate O-acetylesterase" evidence="2">
    <location>
        <begin position="360"/>
        <end position="529"/>
    </location>
</feature>
<dbReference type="InterPro" id="IPR036514">
    <property type="entry name" value="SGNH_hydro_sf"/>
</dbReference>
<evidence type="ECO:0000259" key="2">
    <source>
        <dbReference type="Pfam" id="PF03629"/>
    </source>
</evidence>
<keyword evidence="4" id="KW-1185">Reference proteome</keyword>
<proteinExistence type="predicted"/>
<dbReference type="SUPFAM" id="SSF52266">
    <property type="entry name" value="SGNH hydrolase"/>
    <property type="match status" value="1"/>
</dbReference>
<evidence type="ECO:0000256" key="1">
    <source>
        <dbReference type="ARBA" id="ARBA00022801"/>
    </source>
</evidence>
<dbReference type="GO" id="GO:0016788">
    <property type="term" value="F:hydrolase activity, acting on ester bonds"/>
    <property type="evidence" value="ECO:0007669"/>
    <property type="project" value="UniProtKB-ARBA"/>
</dbReference>
<dbReference type="InterPro" id="IPR005181">
    <property type="entry name" value="SASA"/>
</dbReference>
<dbReference type="Gene3D" id="3.40.50.1110">
    <property type="entry name" value="SGNH hydrolase"/>
    <property type="match status" value="1"/>
</dbReference>
<dbReference type="RefSeq" id="WP_172874218.1">
    <property type="nucleotide sequence ID" value="NZ_JABRWL010000006.1"/>
</dbReference>
<gene>
    <name evidence="3" type="ORF">FOB26_27910</name>
</gene>
<keyword evidence="1" id="KW-0378">Hydrolase</keyword>
<evidence type="ECO:0000313" key="3">
    <source>
        <dbReference type="EMBL" id="NRF22884.1"/>
    </source>
</evidence>
<reference evidence="3" key="1">
    <citation type="submission" date="2019-07" db="EMBL/GenBank/DDBJ databases">
        <title>FDA dAtabase for Regulatory Grade micrObial Sequences (FDA-ARGOS): Supporting development and validation of Infectious Disease Dx tests.</title>
        <authorList>
            <person name="Bachman M."/>
            <person name="Young C."/>
            <person name="Tallon L."/>
            <person name="Sadzewicz L."/>
            <person name="Vavikolanu K."/>
            <person name="Mehta A."/>
            <person name="Aluvathingal J."/>
            <person name="Nadendla S."/>
            <person name="Nandy P."/>
            <person name="Geyer C."/>
            <person name="Yan Y."/>
            <person name="Sichtig H."/>
        </authorList>
    </citation>
    <scope>NUCLEOTIDE SEQUENCE</scope>
    <source>
        <strain evidence="3">FDAARGOS_618</strain>
    </source>
</reference>
<name>A0AA44J1V0_9HYPH</name>
<comment type="caution">
    <text evidence="3">The sequence shown here is derived from an EMBL/GenBank/DDBJ whole genome shotgun (WGS) entry which is preliminary data.</text>
</comment>
<dbReference type="EMBL" id="JABRWM010000006">
    <property type="protein sequence ID" value="NRF22884.1"/>
    <property type="molecule type" value="Genomic_DNA"/>
</dbReference>
<organism evidence="3 4">
    <name type="scientific">Agrobacterium pusense</name>
    <dbReference type="NCBI Taxonomy" id="648995"/>
    <lineage>
        <taxon>Bacteria</taxon>
        <taxon>Pseudomonadati</taxon>
        <taxon>Pseudomonadota</taxon>
        <taxon>Alphaproteobacteria</taxon>
        <taxon>Hyphomicrobiales</taxon>
        <taxon>Rhizobiaceae</taxon>
        <taxon>Rhizobium/Agrobacterium group</taxon>
        <taxon>Agrobacterium</taxon>
    </lineage>
</organism>
<protein>
    <recommendedName>
        <fullName evidence="2">Sialate O-acetylesterase domain-containing protein</fullName>
    </recommendedName>
</protein>
<dbReference type="Proteomes" id="UP001155820">
    <property type="component" value="Unassembled WGS sequence"/>
</dbReference>
<accession>A0AA44J1V0</accession>
<evidence type="ECO:0000313" key="4">
    <source>
        <dbReference type="Proteomes" id="UP001155820"/>
    </source>
</evidence>